<evidence type="ECO:0000256" key="1">
    <source>
        <dbReference type="ARBA" id="ARBA00012513"/>
    </source>
</evidence>
<dbReference type="SMART" id="SM00220">
    <property type="entry name" value="S_TKc"/>
    <property type="match status" value="1"/>
</dbReference>
<feature type="compositionally biased region" description="Pro residues" evidence="9">
    <location>
        <begin position="183"/>
        <end position="196"/>
    </location>
</feature>
<keyword evidence="3" id="KW-0808">Transferase</keyword>
<dbReference type="InterPro" id="IPR011009">
    <property type="entry name" value="Kinase-like_dom_sf"/>
</dbReference>
<dbReference type="Pfam" id="PF00069">
    <property type="entry name" value="Pkinase"/>
    <property type="match status" value="2"/>
</dbReference>
<evidence type="ECO:0000256" key="8">
    <source>
        <dbReference type="ARBA" id="ARBA00048679"/>
    </source>
</evidence>
<dbReference type="EC" id="2.7.11.1" evidence="1"/>
<dbReference type="PROSITE" id="PS50011">
    <property type="entry name" value="PROTEIN_KINASE_DOM"/>
    <property type="match status" value="1"/>
</dbReference>
<feature type="compositionally biased region" description="Basic residues" evidence="9">
    <location>
        <begin position="255"/>
        <end position="267"/>
    </location>
</feature>
<dbReference type="FunFam" id="1.10.510.10:FF:001037">
    <property type="entry name" value="SRSF protein kinase 2"/>
    <property type="match status" value="1"/>
</dbReference>
<keyword evidence="4" id="KW-0547">Nucleotide-binding</keyword>
<sequence>MDGTGSGTIEYSDEDDEGQDGYKTGGYHPVKVGDIYAGRYVVVKKLGWGHFSTTHFACIWVHAHQVQKSAEHYTEAARDEVDLLQTVRSKAESLAQLAVDPHVVQLVDCFDHVGPNGTHVCMVFEMLGCNLLSVIKRYDYRGIPIPIVKSMTRQMCLGLDFLHRVCHIIHTDLKPENVLLDLPPRPPPRALQPPGPHDVEPSRGPRRAKERGQAGAAAAATSPERPPQQAVTAEEVKRHLDLAAKTGASTEDLKKLRKKLKKKKQQEKKRGGEGGGGGLGGAEGDVGDSSSQAMSPPPALAPLQTRDATDKMTLLTKELEKVRVLVVDLGNACWVHKHFSEDIQTRQYRSPEVIVGMSYDTTADMWSLACIVFELLTGDLLFDPRSGDDYDRDEDHLAQCIELLGRFPKRLTTDGKYSRQYFNRRGELRHIRSLKFWGLEEVLVDKYHFSRPDAKGIASFLLPMLEMDPAKRATAQHMVQHPWISVDTPAAQHADGSESRPSVFPRDQRKQRYCRTPASPICQQAAAPSPGAHQRP</sequence>
<accession>A0A835YRS8</accession>
<comment type="catalytic activity">
    <reaction evidence="7">
        <text>L-threonyl-[protein] + ATP = O-phospho-L-threonyl-[protein] + ADP + H(+)</text>
        <dbReference type="Rhea" id="RHEA:46608"/>
        <dbReference type="Rhea" id="RHEA-COMP:11060"/>
        <dbReference type="Rhea" id="RHEA-COMP:11605"/>
        <dbReference type="ChEBI" id="CHEBI:15378"/>
        <dbReference type="ChEBI" id="CHEBI:30013"/>
        <dbReference type="ChEBI" id="CHEBI:30616"/>
        <dbReference type="ChEBI" id="CHEBI:61977"/>
        <dbReference type="ChEBI" id="CHEBI:456216"/>
        <dbReference type="EC" id="2.7.11.1"/>
    </reaction>
</comment>
<dbReference type="PROSITE" id="PS00108">
    <property type="entry name" value="PROTEIN_KINASE_ST"/>
    <property type="match status" value="1"/>
</dbReference>
<dbReference type="SUPFAM" id="SSF56112">
    <property type="entry name" value="Protein kinase-like (PK-like)"/>
    <property type="match status" value="1"/>
</dbReference>
<evidence type="ECO:0000256" key="7">
    <source>
        <dbReference type="ARBA" id="ARBA00047899"/>
    </source>
</evidence>
<reference evidence="11" key="1">
    <citation type="submission" date="2021-02" db="EMBL/GenBank/DDBJ databases">
        <title>First Annotated Genome of the Yellow-green Alga Tribonema minus.</title>
        <authorList>
            <person name="Mahan K.M."/>
        </authorList>
    </citation>
    <scope>NUCLEOTIDE SEQUENCE</scope>
    <source>
        <strain evidence="11">UTEX B ZZ1240</strain>
    </source>
</reference>
<dbReference type="Proteomes" id="UP000664859">
    <property type="component" value="Unassembled WGS sequence"/>
</dbReference>
<evidence type="ECO:0000313" key="11">
    <source>
        <dbReference type="EMBL" id="KAG5179961.1"/>
    </source>
</evidence>
<dbReference type="GO" id="GO:0005524">
    <property type="term" value="F:ATP binding"/>
    <property type="evidence" value="ECO:0007669"/>
    <property type="project" value="UniProtKB-KW"/>
</dbReference>
<dbReference type="InterPro" id="IPR000719">
    <property type="entry name" value="Prot_kinase_dom"/>
</dbReference>
<dbReference type="InterPro" id="IPR051334">
    <property type="entry name" value="SRPK"/>
</dbReference>
<dbReference type="GO" id="GO:0050684">
    <property type="term" value="P:regulation of mRNA processing"/>
    <property type="evidence" value="ECO:0007669"/>
    <property type="project" value="TreeGrafter"/>
</dbReference>
<feature type="region of interest" description="Disordered" evidence="9">
    <location>
        <begin position="489"/>
        <end position="536"/>
    </location>
</feature>
<evidence type="ECO:0000256" key="6">
    <source>
        <dbReference type="ARBA" id="ARBA00022840"/>
    </source>
</evidence>
<organism evidence="11 12">
    <name type="scientific">Tribonema minus</name>
    <dbReference type="NCBI Taxonomy" id="303371"/>
    <lineage>
        <taxon>Eukaryota</taxon>
        <taxon>Sar</taxon>
        <taxon>Stramenopiles</taxon>
        <taxon>Ochrophyta</taxon>
        <taxon>PX clade</taxon>
        <taxon>Xanthophyceae</taxon>
        <taxon>Tribonematales</taxon>
        <taxon>Tribonemataceae</taxon>
        <taxon>Tribonema</taxon>
    </lineage>
</organism>
<feature type="domain" description="Protein kinase" evidence="10">
    <location>
        <begin position="40"/>
        <end position="484"/>
    </location>
</feature>
<dbReference type="Gene3D" id="1.10.510.10">
    <property type="entry name" value="Transferase(Phosphotransferase) domain 1"/>
    <property type="match status" value="1"/>
</dbReference>
<dbReference type="CDD" id="cd14136">
    <property type="entry name" value="STKc_SRPK"/>
    <property type="match status" value="1"/>
</dbReference>
<proteinExistence type="predicted"/>
<comment type="caution">
    <text evidence="11">The sequence shown here is derived from an EMBL/GenBank/DDBJ whole genome shotgun (WGS) entry which is preliminary data.</text>
</comment>
<dbReference type="GO" id="GO:0004674">
    <property type="term" value="F:protein serine/threonine kinase activity"/>
    <property type="evidence" value="ECO:0007669"/>
    <property type="project" value="UniProtKB-KW"/>
</dbReference>
<evidence type="ECO:0000256" key="4">
    <source>
        <dbReference type="ARBA" id="ARBA00022741"/>
    </source>
</evidence>
<keyword evidence="2" id="KW-0723">Serine/threonine-protein kinase</keyword>
<feature type="region of interest" description="Disordered" evidence="9">
    <location>
        <begin position="1"/>
        <end position="25"/>
    </location>
</feature>
<name>A0A835YRS8_9STRA</name>
<evidence type="ECO:0000256" key="5">
    <source>
        <dbReference type="ARBA" id="ARBA00022777"/>
    </source>
</evidence>
<dbReference type="PANTHER" id="PTHR47634:SF9">
    <property type="entry name" value="PROTEIN KINASE DOMAIN-CONTAINING PROTEIN-RELATED"/>
    <property type="match status" value="1"/>
</dbReference>
<dbReference type="PANTHER" id="PTHR47634">
    <property type="entry name" value="PROTEIN KINASE DOMAIN-CONTAINING PROTEIN-RELATED"/>
    <property type="match status" value="1"/>
</dbReference>
<gene>
    <name evidence="11" type="ORF">JKP88DRAFT_270294</name>
</gene>
<evidence type="ECO:0000259" key="10">
    <source>
        <dbReference type="PROSITE" id="PS50011"/>
    </source>
</evidence>
<evidence type="ECO:0000256" key="9">
    <source>
        <dbReference type="SAM" id="MobiDB-lite"/>
    </source>
</evidence>
<evidence type="ECO:0000313" key="12">
    <source>
        <dbReference type="Proteomes" id="UP000664859"/>
    </source>
</evidence>
<dbReference type="AlphaFoldDB" id="A0A835YRS8"/>
<dbReference type="InterPro" id="IPR008271">
    <property type="entry name" value="Ser/Thr_kinase_AS"/>
</dbReference>
<protein>
    <recommendedName>
        <fullName evidence="1">non-specific serine/threonine protein kinase</fullName>
        <ecNumber evidence="1">2.7.11.1</ecNumber>
    </recommendedName>
</protein>
<dbReference type="EMBL" id="JAFCMP010000434">
    <property type="protein sequence ID" value="KAG5179961.1"/>
    <property type="molecule type" value="Genomic_DNA"/>
</dbReference>
<feature type="region of interest" description="Disordered" evidence="9">
    <location>
        <begin position="178"/>
        <end position="306"/>
    </location>
</feature>
<keyword evidence="6" id="KW-0067">ATP-binding</keyword>
<dbReference type="GO" id="GO:0000245">
    <property type="term" value="P:spliceosomal complex assembly"/>
    <property type="evidence" value="ECO:0007669"/>
    <property type="project" value="TreeGrafter"/>
</dbReference>
<keyword evidence="5 11" id="KW-0418">Kinase</keyword>
<dbReference type="OrthoDB" id="2649at2759"/>
<keyword evidence="12" id="KW-1185">Reference proteome</keyword>
<comment type="catalytic activity">
    <reaction evidence="8">
        <text>L-seryl-[protein] + ATP = O-phospho-L-seryl-[protein] + ADP + H(+)</text>
        <dbReference type="Rhea" id="RHEA:17989"/>
        <dbReference type="Rhea" id="RHEA-COMP:9863"/>
        <dbReference type="Rhea" id="RHEA-COMP:11604"/>
        <dbReference type="ChEBI" id="CHEBI:15378"/>
        <dbReference type="ChEBI" id="CHEBI:29999"/>
        <dbReference type="ChEBI" id="CHEBI:30616"/>
        <dbReference type="ChEBI" id="CHEBI:83421"/>
        <dbReference type="ChEBI" id="CHEBI:456216"/>
        <dbReference type="EC" id="2.7.11.1"/>
    </reaction>
</comment>
<feature type="compositionally biased region" description="Gly residues" evidence="9">
    <location>
        <begin position="273"/>
        <end position="284"/>
    </location>
</feature>
<dbReference type="Gene3D" id="3.30.200.20">
    <property type="entry name" value="Phosphorylase Kinase, domain 1"/>
    <property type="match status" value="1"/>
</dbReference>
<evidence type="ECO:0000256" key="3">
    <source>
        <dbReference type="ARBA" id="ARBA00022679"/>
    </source>
</evidence>
<evidence type="ECO:0000256" key="2">
    <source>
        <dbReference type="ARBA" id="ARBA00022527"/>
    </source>
</evidence>